<proteinExistence type="predicted"/>
<organism evidence="1 2">
    <name type="scientific">Sipha flava</name>
    <name type="common">yellow sugarcane aphid</name>
    <dbReference type="NCBI Taxonomy" id="143950"/>
    <lineage>
        <taxon>Eukaryota</taxon>
        <taxon>Metazoa</taxon>
        <taxon>Ecdysozoa</taxon>
        <taxon>Arthropoda</taxon>
        <taxon>Hexapoda</taxon>
        <taxon>Insecta</taxon>
        <taxon>Pterygota</taxon>
        <taxon>Neoptera</taxon>
        <taxon>Paraneoptera</taxon>
        <taxon>Hemiptera</taxon>
        <taxon>Sternorrhyncha</taxon>
        <taxon>Aphidomorpha</taxon>
        <taxon>Aphidoidea</taxon>
        <taxon>Aphididae</taxon>
        <taxon>Sipha</taxon>
    </lineage>
</organism>
<evidence type="ECO:0000313" key="2">
    <source>
        <dbReference type="RefSeq" id="XP_025415139.1"/>
    </source>
</evidence>
<reference evidence="2" key="1">
    <citation type="submission" date="2025-08" db="UniProtKB">
        <authorList>
            <consortium name="RefSeq"/>
        </authorList>
    </citation>
    <scope>IDENTIFICATION</scope>
    <source>
        <tissue evidence="2">Whole body</tissue>
    </source>
</reference>
<dbReference type="GeneID" id="112686888"/>
<protein>
    <submittedName>
        <fullName evidence="2">Uncharacterized protein LOC112686888</fullName>
    </submittedName>
</protein>
<dbReference type="OrthoDB" id="6621275at2759"/>
<name>A0A8B8FVY4_9HEMI</name>
<evidence type="ECO:0000313" key="1">
    <source>
        <dbReference type="Proteomes" id="UP000694846"/>
    </source>
</evidence>
<keyword evidence="1" id="KW-1185">Reference proteome</keyword>
<dbReference type="Proteomes" id="UP000694846">
    <property type="component" value="Unplaced"/>
</dbReference>
<accession>A0A8B8FVY4</accession>
<gene>
    <name evidence="2" type="primary">LOC112686888</name>
</gene>
<dbReference type="AlphaFoldDB" id="A0A8B8FVY4"/>
<sequence>MQEQINTLKLLYDQLAIHVSETFVDYDITEARSNINSQISLLTLLFQQLIFETDTICDIIMAAEGGIIHSSIISVTELRKQLKDISLNLTREQKLPFDLNIMN</sequence>
<dbReference type="RefSeq" id="XP_025415139.1">
    <property type="nucleotide sequence ID" value="XM_025559354.1"/>
</dbReference>